<reference evidence="6" key="2">
    <citation type="submission" date="2022-01" db="EMBL/GenBank/DDBJ databases">
        <authorList>
            <person name="Yamashiro T."/>
            <person name="Shiraishi A."/>
            <person name="Satake H."/>
            <person name="Nakayama K."/>
        </authorList>
    </citation>
    <scope>NUCLEOTIDE SEQUENCE</scope>
</reference>
<dbReference type="SMART" id="SM00343">
    <property type="entry name" value="ZnF_C2HC"/>
    <property type="match status" value="2"/>
</dbReference>
<dbReference type="Pfam" id="PF07727">
    <property type="entry name" value="RVT_2"/>
    <property type="match status" value="1"/>
</dbReference>
<evidence type="ECO:0000256" key="4">
    <source>
        <dbReference type="SAM" id="MobiDB-lite"/>
    </source>
</evidence>
<dbReference type="PROSITE" id="PS50158">
    <property type="entry name" value="ZF_CCHC"/>
    <property type="match status" value="1"/>
</dbReference>
<dbReference type="PANTHER" id="PTHR11439">
    <property type="entry name" value="GAG-POL-RELATED RETROTRANSPOSON"/>
    <property type="match status" value="1"/>
</dbReference>
<keyword evidence="7" id="KW-1185">Reference proteome</keyword>
<feature type="region of interest" description="Disordered" evidence="4">
    <location>
        <begin position="1143"/>
        <end position="1166"/>
    </location>
</feature>
<feature type="region of interest" description="Disordered" evidence="4">
    <location>
        <begin position="1245"/>
        <end position="1297"/>
    </location>
</feature>
<sequence length="2693" mass="297198">MPGMEETAVANWYVVPTGRVIATVSIKVPTDRKQQEIRTAEILGANIIILSSCHYEDKLLSNENKMLEQFLLQSPPEDHMADFSSSDELRMIWLAVKARFGGMKSGSSYDSRVPAAPTHSAFISAASTNSKWSTADSKCQPSSVSYTTTSSSADASGNVLENVLHSFVAESDPQQQITYEDFDQIGKLDLEELDIKWQMAMLSVRINRFEKKAGRKFKFNNKDAARFDKKKVRCYQCSELGHFARECTGKKVDSKTRYSQFKIKELDKSEEPKALVSVDSMLNWSDHESEDMEKGASEVYGMIAGYGDDAVIPAVDAADGVSTDGIFADGVFVAAGNGSDGVSVAAGVGADGVSVTSSDATDAETQFALMGLSPQVQSCPFGCNYIYTELKKDFDNLEVQYKECFIQVQAYKSSLQNLEQQKSWYQNNQLALEEKIRILTADLGNTTNMLKYTKKLNEQAKIDNMNNKVKLEESNARFDKWKESSKNLVKLINSSMSSRSKFGLGYGDTFGSDEVFDLSAPSIFDSSLKDAIEKPLYDWFVKPVGMHSVPPPITGTFMPPSNKPDIDDTQFTYGSKSNNCVESNSVSNDFVSCDNSDKSSDSESTGFASCVSSVKSSSLKTKDQLASASSSVDLKTLHKTDDQGPCNVTQSPSFSFKEHVKTPRNLCNRNGSNNISMCKNKSFGSKKCFVCGSKFHLIRDCDFYENQLRLNNAPVWKNVENIPSFVPRPAYVPAGSRNRPTSVPAGRPFPAGWHNPAARPMTRPKSHYFQQFSRPGSYNQMDMDGGRWGTADNPHTNKDLGIVDSGCSRSMTGNKEKLADFVKIKGGTVTFGGGDGKITGKGTIRTSNFNFENVYYVEELQNFNLFSVSQICDTKNKVLFTDKECLVLSKEFQLPDSSQVVLRVPRRHNLYCFNLTDIHSEREIKCLLAKASLDESTKWHRRMAHVNFKNMNKLAKHGLVNGLPSKLFTNEHNCVACNKGKQHKASYKAITAVSTISEPLQLLHMDLFGPTSIRSIDHKHYSLVVTDDFSRVLVTRPHNKTPYELLSGKVPNISHLKPFGCHVTILNTSDHLGKFEGKADEGFLVGYSAHSKAYRVYNLSNKKIEETLNLRYMEDKPNVQGLGHEWYFDLDYLTDSLGYTRFKSNPPAGTQDTNTHAGTHDDSDSDCDEQVIVVPSFPSNHFAGPKVHTASATVESTSAYAEELARLQGQAYAANSAAKDTWKTADTVPAVSGVPATSIPAGSINQAAGGSAVPSTPSSSVVEPVHADDTPLPPGHSLGSSENSTRFSSPSDLANHISSSSEMEGIHHHPTTGIFSESTYDADFGGSFTNLAPTIAVDPVPTRRVHTVHPISQIIGDITSPVLTRGTLKKSKFGESALAGYVHDQQRNNHTDYLHCLFACFLSQLEPSSVAQALNDPDWVEAMQEEMQQFVNQDVWKLVPLPEGKTAIGTKWILKNKRDARGIVVRNKARLVAQGHRQEEGIDYDEVFAPVARIEAIRLFLAFASYMGFMVFQMDVKSAFLYGEIDEEVYVTQPKGFEDPFYPKHVYRVVKALYGLHQAPRAWYARLSTFLLKHNYRRGTIDKTLFIKKNSRDIILVQVYVDDIIFGSTNQTWCDEFEVLMKGEFEMSAMGELTFFLGLQVKQQPDGIFISQDKYVQDMLRRFDMESVRPATTPYEAAKPKSKDEPDDAVNVHLYRSMIGSLMYLTASRPDIMFAVSACSRHQVTPLTSNLNAVKKIFKYLKGQPKLGLWYPRDSPFVLEAYSDSDYAGSNGDRKSTTGGCQFLGRRLISWQCKKQTVVATSSTEAEYVAAAHCCGQGHTWFLLAEQVLLVLSFWFSADVLYAIVSDPLIYTSLITQFWSTTSLRSSELGPPAIVATIDGTPYTITESLVYPTEGKRELGSLWKHLGYALILFLQLILDIETRNTKPYRAVRLTSKMFANMRLNFHEVHMPLVAAMLPPPQAAIAAGTSGEAAPPNTQTGHATVTEPVHQTASLHDHGSTSPRPTPTIPAAQMNEPVSKPTRPIPTSPSAQVNQQGPSTDPHVESSSKDNNDDPLGGSFFASPSRSTAAPPEGTTSGGAADPHNLTALYTLVSEQGKKIEGLESELQAHKLLFKDVMGKLVKRVKFLESKLKARGRNVILSESDNEEDEEQDVDSLIKLAKAAAIAADTSSVPADATQATGFPPSSSIHNDVPTGAASDFSADLSHKGKSPMVEEDPPIKERSFRQMEEDRLGAEAARKLYEEEQAELAREQEEMKKKKQENDSFWPDTMMKIVMAAIIAERRRKFAAQRFQDKINKPMTYAQQRDYMRTFVKNQSSTIYTTGWTLKHVRSFSDNQLKDEFDKIRHALDNLQAQNLRRSLKRPGADVEQPGSKKSKSSAAPQTPVPAASHQSSAGVTPDVHQSPFVDTPPATPPHSPKASSHPDVTHDTSVDPPVAPTPSFATPVSRSSGPRTRSQSSDAGIKTYSTRRKSLATRKMPSSEVDLNAPDTSFIKVLSDDDSDASDDDTDPLFWHIVVHRIEILHLIDRQDLSKLYGMVVKHYEVHPLAGNGMILWGDLHVLFESTTGGSSVEDGLQSTMGVPLSGSQGLSSPEQTATGKDTSNPFMAVMTCQKSYSTQPTMIHLSPDVKDVSRTLNLVAAVFVAVSILKALKTEDLSRKLEVNYVKFQFRGGLLVPAGRYIVPAGYIVPTGRTN</sequence>
<gene>
    <name evidence="6" type="ORF">Tco_0656666</name>
</gene>
<feature type="compositionally biased region" description="Polar residues" evidence="4">
    <location>
        <begin position="1147"/>
        <end position="1157"/>
    </location>
</feature>
<feature type="compositionally biased region" description="Polar residues" evidence="4">
    <location>
        <begin position="2169"/>
        <end position="2189"/>
    </location>
</feature>
<accession>A0ABQ4X9T3</accession>
<feature type="region of interest" description="Disordered" evidence="4">
    <location>
        <begin position="2581"/>
        <end position="2601"/>
    </location>
</feature>
<dbReference type="Pfam" id="PF00098">
    <property type="entry name" value="zf-CCHC"/>
    <property type="match status" value="1"/>
</dbReference>
<dbReference type="Proteomes" id="UP001151760">
    <property type="component" value="Unassembled WGS sequence"/>
</dbReference>
<feature type="coiled-coil region" evidence="3">
    <location>
        <begin position="401"/>
        <end position="475"/>
    </location>
</feature>
<keyword evidence="1" id="KW-0064">Aspartyl protease</keyword>
<keyword evidence="2" id="KW-0863">Zinc-finger</keyword>
<dbReference type="InterPro" id="IPR054722">
    <property type="entry name" value="PolX-like_BBD"/>
</dbReference>
<evidence type="ECO:0000313" key="6">
    <source>
        <dbReference type="EMBL" id="GJS61882.1"/>
    </source>
</evidence>
<feature type="compositionally biased region" description="Basic and acidic residues" evidence="4">
    <location>
        <begin position="2217"/>
        <end position="2231"/>
    </location>
</feature>
<dbReference type="InterPro" id="IPR043502">
    <property type="entry name" value="DNA/RNA_pol_sf"/>
</dbReference>
<feature type="compositionally biased region" description="Low complexity" evidence="4">
    <location>
        <begin position="1253"/>
        <end position="1264"/>
    </location>
</feature>
<keyword evidence="3" id="KW-0175">Coiled coil</keyword>
<dbReference type="InterPro" id="IPR013103">
    <property type="entry name" value="RVT_2"/>
</dbReference>
<dbReference type="EMBL" id="BQNB010009322">
    <property type="protein sequence ID" value="GJS61882.1"/>
    <property type="molecule type" value="Genomic_DNA"/>
</dbReference>
<feature type="region of interest" description="Disordered" evidence="4">
    <location>
        <begin position="1989"/>
        <end position="2082"/>
    </location>
</feature>
<dbReference type="Pfam" id="PF13976">
    <property type="entry name" value="gag_pre-integrs"/>
    <property type="match status" value="1"/>
</dbReference>
<keyword evidence="2" id="KW-0479">Metal-binding</keyword>
<dbReference type="SUPFAM" id="SSF57756">
    <property type="entry name" value="Retrovirus zinc finger-like domains"/>
    <property type="match status" value="1"/>
</dbReference>
<feature type="compositionally biased region" description="Polar residues" evidence="4">
    <location>
        <begin position="2440"/>
        <end position="2459"/>
    </location>
</feature>
<evidence type="ECO:0000313" key="7">
    <source>
        <dbReference type="Proteomes" id="UP001151760"/>
    </source>
</evidence>
<evidence type="ECO:0000256" key="2">
    <source>
        <dbReference type="PROSITE-ProRule" id="PRU00047"/>
    </source>
</evidence>
<evidence type="ECO:0000256" key="1">
    <source>
        <dbReference type="ARBA" id="ARBA00022750"/>
    </source>
</evidence>
<dbReference type="InterPro" id="IPR036875">
    <property type="entry name" value="Znf_CCHC_sf"/>
</dbReference>
<reference evidence="6" key="1">
    <citation type="journal article" date="2022" name="Int. J. Mol. Sci.">
        <title>Draft Genome of Tanacetum Coccineum: Genomic Comparison of Closely Related Tanacetum-Family Plants.</title>
        <authorList>
            <person name="Yamashiro T."/>
            <person name="Shiraishi A."/>
            <person name="Nakayama K."/>
            <person name="Satake H."/>
        </authorList>
    </citation>
    <scope>NUCLEOTIDE SEQUENCE</scope>
</reference>
<feature type="compositionally biased region" description="Polar residues" evidence="4">
    <location>
        <begin position="1278"/>
        <end position="1297"/>
    </location>
</feature>
<evidence type="ECO:0000259" key="5">
    <source>
        <dbReference type="PROSITE" id="PS50158"/>
    </source>
</evidence>
<dbReference type="InterPro" id="IPR057670">
    <property type="entry name" value="SH3_retrovirus"/>
</dbReference>
<dbReference type="Pfam" id="PF25597">
    <property type="entry name" value="SH3_retrovirus"/>
    <property type="match status" value="1"/>
</dbReference>
<comment type="caution">
    <text evidence="6">The sequence shown here is derived from an EMBL/GenBank/DDBJ whole genome shotgun (WGS) entry which is preliminary data.</text>
</comment>
<feature type="region of interest" description="Disordered" evidence="4">
    <location>
        <begin position="2169"/>
        <end position="2231"/>
    </location>
</feature>
<keyword evidence="1" id="KW-0645">Protease</keyword>
<feature type="compositionally biased region" description="Basic and acidic residues" evidence="4">
    <location>
        <begin position="2041"/>
        <end position="2051"/>
    </location>
</feature>
<feature type="region of interest" description="Disordered" evidence="4">
    <location>
        <begin position="2354"/>
        <end position="2484"/>
    </location>
</feature>
<protein>
    <submittedName>
        <fullName evidence="6">Ribonuclease H-like domain-containing protein</fullName>
    </submittedName>
</protein>
<dbReference type="CDD" id="cd09272">
    <property type="entry name" value="RNase_HI_RT_Ty1"/>
    <property type="match status" value="1"/>
</dbReference>
<feature type="compositionally biased region" description="Polar residues" evidence="4">
    <location>
        <begin position="2027"/>
        <end position="2038"/>
    </location>
</feature>
<evidence type="ECO:0000256" key="3">
    <source>
        <dbReference type="SAM" id="Coils"/>
    </source>
</evidence>
<dbReference type="InterPro" id="IPR001878">
    <property type="entry name" value="Znf_CCHC"/>
</dbReference>
<dbReference type="SUPFAM" id="SSF56672">
    <property type="entry name" value="DNA/RNA polymerases"/>
    <property type="match status" value="1"/>
</dbReference>
<keyword evidence="2" id="KW-0862">Zinc</keyword>
<dbReference type="InterPro" id="IPR025724">
    <property type="entry name" value="GAG-pre-integrase_dom"/>
</dbReference>
<organism evidence="6 7">
    <name type="scientific">Tanacetum coccineum</name>
    <dbReference type="NCBI Taxonomy" id="301880"/>
    <lineage>
        <taxon>Eukaryota</taxon>
        <taxon>Viridiplantae</taxon>
        <taxon>Streptophyta</taxon>
        <taxon>Embryophyta</taxon>
        <taxon>Tracheophyta</taxon>
        <taxon>Spermatophyta</taxon>
        <taxon>Magnoliopsida</taxon>
        <taxon>eudicotyledons</taxon>
        <taxon>Gunneridae</taxon>
        <taxon>Pentapetalae</taxon>
        <taxon>asterids</taxon>
        <taxon>campanulids</taxon>
        <taxon>Asterales</taxon>
        <taxon>Asteraceae</taxon>
        <taxon>Asteroideae</taxon>
        <taxon>Anthemideae</taxon>
        <taxon>Anthemidinae</taxon>
        <taxon>Tanacetum</taxon>
    </lineage>
</organism>
<proteinExistence type="predicted"/>
<dbReference type="PANTHER" id="PTHR11439:SF495">
    <property type="entry name" value="REVERSE TRANSCRIPTASE, RNA-DEPENDENT DNA POLYMERASE-RELATED"/>
    <property type="match status" value="1"/>
</dbReference>
<dbReference type="Pfam" id="PF22936">
    <property type="entry name" value="Pol_BBD"/>
    <property type="match status" value="1"/>
</dbReference>
<name>A0ABQ4X9T3_9ASTR</name>
<keyword evidence="1" id="KW-0378">Hydrolase</keyword>
<feature type="domain" description="CCHC-type" evidence="5">
    <location>
        <begin position="233"/>
        <end position="247"/>
    </location>
</feature>